<evidence type="ECO:0000313" key="3">
    <source>
        <dbReference type="Proteomes" id="UP000324832"/>
    </source>
</evidence>
<organism evidence="2 3">
    <name type="scientific">Leptidea sinapis</name>
    <dbReference type="NCBI Taxonomy" id="189913"/>
    <lineage>
        <taxon>Eukaryota</taxon>
        <taxon>Metazoa</taxon>
        <taxon>Ecdysozoa</taxon>
        <taxon>Arthropoda</taxon>
        <taxon>Hexapoda</taxon>
        <taxon>Insecta</taxon>
        <taxon>Pterygota</taxon>
        <taxon>Neoptera</taxon>
        <taxon>Endopterygota</taxon>
        <taxon>Lepidoptera</taxon>
        <taxon>Glossata</taxon>
        <taxon>Ditrysia</taxon>
        <taxon>Papilionoidea</taxon>
        <taxon>Pieridae</taxon>
        <taxon>Dismorphiinae</taxon>
        <taxon>Leptidea</taxon>
    </lineage>
</organism>
<gene>
    <name evidence="2" type="ORF">LSINAPIS_LOCUS8847</name>
</gene>
<feature type="compositionally biased region" description="Basic and acidic residues" evidence="1">
    <location>
        <begin position="144"/>
        <end position="154"/>
    </location>
</feature>
<keyword evidence="3" id="KW-1185">Reference proteome</keyword>
<evidence type="ECO:0000313" key="2">
    <source>
        <dbReference type="EMBL" id="VVC97610.1"/>
    </source>
</evidence>
<dbReference type="Proteomes" id="UP000324832">
    <property type="component" value="Unassembled WGS sequence"/>
</dbReference>
<dbReference type="EMBL" id="FZQP02003234">
    <property type="protein sequence ID" value="VVC97610.1"/>
    <property type="molecule type" value="Genomic_DNA"/>
</dbReference>
<accession>A0A5E4QH55</accession>
<evidence type="ECO:0000256" key="1">
    <source>
        <dbReference type="SAM" id="MobiDB-lite"/>
    </source>
</evidence>
<feature type="region of interest" description="Disordered" evidence="1">
    <location>
        <begin position="194"/>
        <end position="219"/>
    </location>
</feature>
<name>A0A5E4QH55_9NEOP</name>
<reference evidence="2 3" key="1">
    <citation type="submission" date="2017-07" db="EMBL/GenBank/DDBJ databases">
        <authorList>
            <person name="Talla V."/>
            <person name="Backstrom N."/>
        </authorList>
    </citation>
    <scope>NUCLEOTIDE SEQUENCE [LARGE SCALE GENOMIC DNA]</scope>
</reference>
<dbReference type="AlphaFoldDB" id="A0A5E4QH55"/>
<proteinExistence type="predicted"/>
<sequence length="306" mass="34995">MSSPKTPPKRISQYNTKFISFKNNAHRKKTPNNAQGFITWYKNLFENEIQKTGLYLADDVRLEWFGRTVRTKKKVFGFLREHMQHSKHFLTSVKDVDRIHFRHITPKKVGTVNSESPEIKFSCLGKRRFLQSRCTSPEWAPGCKPDEEYNGSDKKKSKSSVVETISPQITPQGNLFKEVNGNGDSIVKRHNTIITPPNKECGQGDCLPSTSSSDSNRSHDALTAQLPKLAVECNGFVEFTRVRSGDKWSNVENVKWERKCKLQISYSEDPLNLGEFIIWGISYSGESKCRRNLLAAFEEVEKEKIS</sequence>
<feature type="region of interest" description="Disordered" evidence="1">
    <location>
        <begin position="135"/>
        <end position="160"/>
    </location>
</feature>
<protein>
    <submittedName>
        <fullName evidence="2">Uncharacterized protein</fullName>
    </submittedName>
</protein>